<evidence type="ECO:0000256" key="2">
    <source>
        <dbReference type="SAM" id="Phobius"/>
    </source>
</evidence>
<keyword evidence="2" id="KW-1133">Transmembrane helix</keyword>
<evidence type="ECO:0000313" key="5">
    <source>
        <dbReference type="Proteomes" id="UP000663829"/>
    </source>
</evidence>
<feature type="transmembrane region" description="Helical" evidence="2">
    <location>
        <begin position="311"/>
        <end position="330"/>
    </location>
</feature>
<evidence type="ECO:0000313" key="4">
    <source>
        <dbReference type="EMBL" id="CAF4268881.1"/>
    </source>
</evidence>
<feature type="transmembrane region" description="Helical" evidence="2">
    <location>
        <begin position="97"/>
        <end position="123"/>
    </location>
</feature>
<dbReference type="CDD" id="cd00637">
    <property type="entry name" value="7tm_classA_rhodopsin-like"/>
    <property type="match status" value="1"/>
</dbReference>
<dbReference type="EMBL" id="CAJNOQ010016234">
    <property type="protein sequence ID" value="CAF1377339.1"/>
    <property type="molecule type" value="Genomic_DNA"/>
</dbReference>
<keyword evidence="5" id="KW-1185">Reference proteome</keyword>
<dbReference type="Proteomes" id="UP000663829">
    <property type="component" value="Unassembled WGS sequence"/>
</dbReference>
<feature type="region of interest" description="Disordered" evidence="1">
    <location>
        <begin position="920"/>
        <end position="951"/>
    </location>
</feature>
<gene>
    <name evidence="3" type="ORF">GPM918_LOCUS32157</name>
    <name evidence="4" type="ORF">SRO942_LOCUS32821</name>
</gene>
<dbReference type="Proteomes" id="UP000681722">
    <property type="component" value="Unassembled WGS sequence"/>
</dbReference>
<evidence type="ECO:0000256" key="1">
    <source>
        <dbReference type="SAM" id="MobiDB-lite"/>
    </source>
</evidence>
<feature type="transmembrane region" description="Helical" evidence="2">
    <location>
        <begin position="350"/>
        <end position="373"/>
    </location>
</feature>
<feature type="transmembrane region" description="Helical" evidence="2">
    <location>
        <begin position="202"/>
        <end position="224"/>
    </location>
</feature>
<sequence length="951" mass="109035">MIIHLLNYTNLTEYNRTYIFNSLIYGQTDVFNLFTRKASCLLSGIGMITNLIIFITLLIYRRHCTTYFLLLTMAINDCIYCSMYLTSYLSVNNILNIINRFILCQLSFFLQSFSFMCSSLILFVCLMHTYKKYDRSYNTATGQLCGRLSLLFIFGIVFARAFLDMISVDTEIDRRTNRNICKVFNLENITSLAKMTQYILQIIYETVDTLIYLACFIVTLLILYKKSFCCKSNNNSQMMIYRSHPHISCSNSVSNIIQSPSSSQRKPSVESLLLKNHYRTHVSTYQICLPSTTVPIANNDLIPDKHHRLDLVIFSLGVQTSLLFFPVIFLKLDANFSILSLQAYLLRHSFWYSIAHPSVLLSLATRIFAYCLFDMNFRHYFNKIVAFRATFSVNMATVNLPLADPNLQPVISNILHNNYENMQIKNRTTKRVRNEYGEEDNDGVIVDDDPTNPFILVKNKNNQQKQQLTTSKTILDSQQQIKPIVTNLAERYACSFRYPAIKLKLLDATIAIFETHVKNFLNELENKTKNIHIAFWHIDKNILSLFVDTRQSFAYLLQKQSYPDLFNGQNFEIIPPLRIPPQMSLLITGVPTHLTKDDILDDARIHYPSISDALIQLPSQGARACNVRLDFTNSDEYEKCHILGKIGINHMDLKVKQYLAKPKVLFYNKCHECSIDITSNNNHACNGPKCKNCGHDHYYYDNRCPVLIEYNRTLLSTLIAKNMINNQFHIPRKFRERTELLFRNSNNINRNHTTVSYASIVKTKNTPQQIKNTNDDNNNQIDNDKNRINEISSISNNFTQQLLTIQNEHIKQMLELHERMNRIHEYGQCTQIHLNSLTQLLESVIVPAVSHIAHGFTSFVTALNTQDYTELNKQLETINLIPKTMSDGLLSTRIVMAQASSLVLNCIANAMNTKISSSVSSLNVNNTSPHSSGKTASSPPNNSASLSISLT</sequence>
<dbReference type="Gene3D" id="1.20.1070.10">
    <property type="entry name" value="Rhodopsin 7-helix transmembrane proteins"/>
    <property type="match status" value="1"/>
</dbReference>
<feature type="transmembrane region" description="Helical" evidence="2">
    <location>
        <begin position="144"/>
        <end position="163"/>
    </location>
</feature>
<comment type="caution">
    <text evidence="3">The sequence shown here is derived from an EMBL/GenBank/DDBJ whole genome shotgun (WGS) entry which is preliminary data.</text>
</comment>
<dbReference type="OrthoDB" id="10050575at2759"/>
<feature type="compositionally biased region" description="Low complexity" evidence="1">
    <location>
        <begin position="936"/>
        <end position="951"/>
    </location>
</feature>
<reference evidence="3" key="1">
    <citation type="submission" date="2021-02" db="EMBL/GenBank/DDBJ databases">
        <authorList>
            <person name="Nowell W R."/>
        </authorList>
    </citation>
    <scope>NUCLEOTIDE SEQUENCE</scope>
</reference>
<organism evidence="3 5">
    <name type="scientific">Didymodactylos carnosus</name>
    <dbReference type="NCBI Taxonomy" id="1234261"/>
    <lineage>
        <taxon>Eukaryota</taxon>
        <taxon>Metazoa</taxon>
        <taxon>Spiralia</taxon>
        <taxon>Gnathifera</taxon>
        <taxon>Rotifera</taxon>
        <taxon>Eurotatoria</taxon>
        <taxon>Bdelloidea</taxon>
        <taxon>Philodinida</taxon>
        <taxon>Philodinidae</taxon>
        <taxon>Didymodactylos</taxon>
    </lineage>
</organism>
<protein>
    <submittedName>
        <fullName evidence="3">Uncharacterized protein</fullName>
    </submittedName>
</protein>
<name>A0A815JJ40_9BILA</name>
<dbReference type="EMBL" id="CAJOBC010079146">
    <property type="protein sequence ID" value="CAF4268881.1"/>
    <property type="molecule type" value="Genomic_DNA"/>
</dbReference>
<keyword evidence="2" id="KW-0472">Membrane</keyword>
<evidence type="ECO:0000313" key="3">
    <source>
        <dbReference type="EMBL" id="CAF1377339.1"/>
    </source>
</evidence>
<feature type="transmembrane region" description="Helical" evidence="2">
    <location>
        <begin position="67"/>
        <end position="85"/>
    </location>
</feature>
<dbReference type="AlphaFoldDB" id="A0A815JJ40"/>
<feature type="transmembrane region" description="Helical" evidence="2">
    <location>
        <begin position="385"/>
        <end position="403"/>
    </location>
</feature>
<feature type="transmembrane region" description="Helical" evidence="2">
    <location>
        <begin position="41"/>
        <end position="60"/>
    </location>
</feature>
<proteinExistence type="predicted"/>
<keyword evidence="2" id="KW-0812">Transmembrane</keyword>
<accession>A0A815JJ40</accession>